<reference evidence="2 3" key="1">
    <citation type="submission" date="2020-02" db="EMBL/GenBank/DDBJ databases">
        <authorList>
            <person name="Ferguson B K."/>
        </authorList>
    </citation>
    <scope>NUCLEOTIDE SEQUENCE [LARGE SCALE GENOMIC DNA]</scope>
</reference>
<dbReference type="AlphaFoldDB" id="A0A6H5FV25"/>
<evidence type="ECO:0000313" key="2">
    <source>
        <dbReference type="EMBL" id="CAA9993167.1"/>
    </source>
</evidence>
<feature type="region of interest" description="Disordered" evidence="1">
    <location>
        <begin position="47"/>
        <end position="86"/>
    </location>
</feature>
<feature type="non-terminal residue" evidence="2">
    <location>
        <position position="1"/>
    </location>
</feature>
<dbReference type="Proteomes" id="UP000479000">
    <property type="component" value="Unassembled WGS sequence"/>
</dbReference>
<organism evidence="2 3">
    <name type="scientific">Nesidiocoris tenuis</name>
    <dbReference type="NCBI Taxonomy" id="355587"/>
    <lineage>
        <taxon>Eukaryota</taxon>
        <taxon>Metazoa</taxon>
        <taxon>Ecdysozoa</taxon>
        <taxon>Arthropoda</taxon>
        <taxon>Hexapoda</taxon>
        <taxon>Insecta</taxon>
        <taxon>Pterygota</taxon>
        <taxon>Neoptera</taxon>
        <taxon>Paraneoptera</taxon>
        <taxon>Hemiptera</taxon>
        <taxon>Heteroptera</taxon>
        <taxon>Panheteroptera</taxon>
        <taxon>Cimicomorpha</taxon>
        <taxon>Miridae</taxon>
        <taxon>Dicyphina</taxon>
        <taxon>Nesidiocoris</taxon>
    </lineage>
</organism>
<name>A0A6H5FV25_9HEMI</name>
<dbReference type="EMBL" id="CADCXU010000219">
    <property type="protein sequence ID" value="CAA9993167.1"/>
    <property type="molecule type" value="Genomic_DNA"/>
</dbReference>
<keyword evidence="3" id="KW-1185">Reference proteome</keyword>
<evidence type="ECO:0000313" key="3">
    <source>
        <dbReference type="Proteomes" id="UP000479000"/>
    </source>
</evidence>
<proteinExistence type="predicted"/>
<sequence>KSFSRKIRMRNFARRRNEDMNFRESDDMRSRCFSEVDLGQADSRKLSNCRLSGEKSQTTDSLIPPRLKNRRNSRSLPASPQTSPKVFRKNPFFANIFFGEFLGTNHQ</sequence>
<feature type="compositionally biased region" description="Polar residues" evidence="1">
    <location>
        <begin position="74"/>
        <end position="84"/>
    </location>
</feature>
<dbReference type="OrthoDB" id="8192147at2759"/>
<evidence type="ECO:0000256" key="1">
    <source>
        <dbReference type="SAM" id="MobiDB-lite"/>
    </source>
</evidence>
<gene>
    <name evidence="2" type="ORF">NTEN_LOCUS154</name>
</gene>
<accession>A0A6H5FV25</accession>
<protein>
    <submittedName>
        <fullName evidence="2">Uncharacterized protein</fullName>
    </submittedName>
</protein>